<keyword evidence="4" id="KW-1185">Reference proteome</keyword>
<feature type="chain" id="PRO_5046349215" evidence="1">
    <location>
        <begin position="27"/>
        <end position="270"/>
    </location>
</feature>
<proteinExistence type="predicted"/>
<reference evidence="3 4" key="1">
    <citation type="submission" date="2022-06" db="EMBL/GenBank/DDBJ databases">
        <title>Actinoplanes abujensis sp. nov., isolated from Nigerian arid soil.</title>
        <authorList>
            <person name="Ding P."/>
        </authorList>
    </citation>
    <scope>NUCLEOTIDE SEQUENCE [LARGE SCALE GENOMIC DNA]</scope>
    <source>
        <strain evidence="4">TRM88002</strain>
    </source>
</reference>
<name>A0ABT0Y2W9_9ACTN</name>
<comment type="caution">
    <text evidence="3">The sequence shown here is derived from an EMBL/GenBank/DDBJ whole genome shotgun (WGS) entry which is preliminary data.</text>
</comment>
<organism evidence="3 4">
    <name type="scientific">Paractinoplanes hotanensis</name>
    <dbReference type="NCBI Taxonomy" id="2906497"/>
    <lineage>
        <taxon>Bacteria</taxon>
        <taxon>Bacillati</taxon>
        <taxon>Actinomycetota</taxon>
        <taxon>Actinomycetes</taxon>
        <taxon>Micromonosporales</taxon>
        <taxon>Micromonosporaceae</taxon>
        <taxon>Paractinoplanes</taxon>
    </lineage>
</organism>
<dbReference type="SUPFAM" id="SSF55166">
    <property type="entry name" value="Hedgehog/DD-peptidase"/>
    <property type="match status" value="1"/>
</dbReference>
<feature type="domain" description="LysM" evidence="2">
    <location>
        <begin position="35"/>
        <end position="79"/>
    </location>
</feature>
<protein>
    <submittedName>
        <fullName evidence="3">M15 family metallopeptidase</fullName>
    </submittedName>
</protein>
<dbReference type="InterPro" id="IPR009045">
    <property type="entry name" value="Zn_M74/Hedgehog-like"/>
</dbReference>
<dbReference type="SMART" id="SM00257">
    <property type="entry name" value="LysM"/>
    <property type="match status" value="1"/>
</dbReference>
<dbReference type="SUPFAM" id="SSF54106">
    <property type="entry name" value="LysM domain"/>
    <property type="match status" value="1"/>
</dbReference>
<evidence type="ECO:0000313" key="3">
    <source>
        <dbReference type="EMBL" id="MCM4080205.1"/>
    </source>
</evidence>
<dbReference type="PROSITE" id="PS51782">
    <property type="entry name" value="LYSM"/>
    <property type="match status" value="1"/>
</dbReference>
<dbReference type="RefSeq" id="WP_251800009.1">
    <property type="nucleotide sequence ID" value="NZ_JAMQOL010000030.1"/>
</dbReference>
<dbReference type="Proteomes" id="UP001523216">
    <property type="component" value="Unassembled WGS sequence"/>
</dbReference>
<evidence type="ECO:0000313" key="4">
    <source>
        <dbReference type="Proteomes" id="UP001523216"/>
    </source>
</evidence>
<accession>A0ABT0Y2W9</accession>
<dbReference type="EMBL" id="JAMQOL010000030">
    <property type="protein sequence ID" value="MCM4080205.1"/>
    <property type="molecule type" value="Genomic_DNA"/>
</dbReference>
<keyword evidence="1" id="KW-0732">Signal</keyword>
<sequence length="270" mass="30019">MPKRLPAAALTALLLALFLAPTQAAAAQPAARAAAWHVVRPGDTLSWIGARYGVSARNLAAWNQIPLNNAIQPDAVLRLGPPPVLLPPFQSKIVPVTPGEVNWKPGSSCPVIPGNLRKLWVSYIDFHGDYHVGSVVVRYDVARRAQQIFRILYNWRFRIMAMAPMRVNMPQQRNMAVVTAGYNCRNVGGTRVWSEHASGTAIDINPFQNPMLRGSSLSPANSALYLNRSQYLIGMIHREGAARAFLWNGFHWGGRWTSLKDYMHFSLTNR</sequence>
<dbReference type="InterPro" id="IPR039561">
    <property type="entry name" value="Peptidase_M15C"/>
</dbReference>
<dbReference type="InterPro" id="IPR036779">
    <property type="entry name" value="LysM_dom_sf"/>
</dbReference>
<evidence type="ECO:0000259" key="2">
    <source>
        <dbReference type="PROSITE" id="PS51782"/>
    </source>
</evidence>
<evidence type="ECO:0000256" key="1">
    <source>
        <dbReference type="SAM" id="SignalP"/>
    </source>
</evidence>
<dbReference type="Pfam" id="PF01476">
    <property type="entry name" value="LysM"/>
    <property type="match status" value="1"/>
</dbReference>
<dbReference type="Pfam" id="PF13539">
    <property type="entry name" value="Peptidase_M15_4"/>
    <property type="match status" value="1"/>
</dbReference>
<dbReference type="CDD" id="cd00118">
    <property type="entry name" value="LysM"/>
    <property type="match status" value="1"/>
</dbReference>
<dbReference type="Gene3D" id="3.10.350.10">
    <property type="entry name" value="LysM domain"/>
    <property type="match status" value="1"/>
</dbReference>
<feature type="signal peptide" evidence="1">
    <location>
        <begin position="1"/>
        <end position="26"/>
    </location>
</feature>
<dbReference type="InterPro" id="IPR018392">
    <property type="entry name" value="LysM"/>
</dbReference>
<gene>
    <name evidence="3" type="ORF">LXN57_21740</name>
</gene>
<dbReference type="Gene3D" id="3.30.1380.10">
    <property type="match status" value="1"/>
</dbReference>